<reference evidence="2 3" key="1">
    <citation type="journal article" date="2011" name="J. Bacteriol.">
        <title>Complete genome sequence of the type strain Cupriavidus necator N-1.</title>
        <authorList>
            <person name="Poehlein A."/>
            <person name="Kusian B."/>
            <person name="Friedrich B."/>
            <person name="Daniel R."/>
            <person name="Bowien B."/>
        </authorList>
    </citation>
    <scope>NUCLEOTIDE SEQUENCE [LARGE SCALE GENOMIC DNA]</scope>
    <source>
        <strain evidence="3">ATCC 43291 / DSM 13513 / CCUG 52238 / LMG 8453 / N-1</strain>
    </source>
</reference>
<feature type="domain" description="AB hydrolase-1" evidence="1">
    <location>
        <begin position="10"/>
        <end position="64"/>
    </location>
</feature>
<name>G0ERN9_CUPNN</name>
<dbReference type="PANTHER" id="PTHR43798:SF29">
    <property type="entry name" value="AB HYDROLASE-1 DOMAIN-CONTAINING PROTEIN"/>
    <property type="match status" value="1"/>
</dbReference>
<dbReference type="HOGENOM" id="CLU_171092_0_0_4"/>
<organism evidence="2 3">
    <name type="scientific">Cupriavidus necator (strain ATCC 43291 / DSM 13513 / CCUG 52238 / LMG 8453 / N-1)</name>
    <name type="common">Ralstonia eutropha</name>
    <dbReference type="NCBI Taxonomy" id="1042878"/>
    <lineage>
        <taxon>Bacteria</taxon>
        <taxon>Pseudomonadati</taxon>
        <taxon>Pseudomonadota</taxon>
        <taxon>Betaproteobacteria</taxon>
        <taxon>Burkholderiales</taxon>
        <taxon>Burkholderiaceae</taxon>
        <taxon>Cupriavidus</taxon>
    </lineage>
</organism>
<gene>
    <name evidence="2" type="ordered locus">CNE_1c25340</name>
</gene>
<dbReference type="InterPro" id="IPR029058">
    <property type="entry name" value="AB_hydrolase_fold"/>
</dbReference>
<dbReference type="InterPro" id="IPR050266">
    <property type="entry name" value="AB_hydrolase_sf"/>
</dbReference>
<dbReference type="Proteomes" id="UP000006798">
    <property type="component" value="Chromosome 1"/>
</dbReference>
<dbReference type="KEGG" id="cnc:CNE_1c25340"/>
<protein>
    <recommendedName>
        <fullName evidence="1">AB hydrolase-1 domain-containing protein</fullName>
    </recommendedName>
</protein>
<sequence>MRALLGRPDASALLPAITCPTLLLCGRQDHWNPLDSHVDMRERIPAARLEVIEDAGHTITMEAPQAVAEAIAAWLTEDCTTIRRDPGRA</sequence>
<dbReference type="Gene3D" id="3.40.50.1820">
    <property type="entry name" value="alpha/beta hydrolase"/>
    <property type="match status" value="1"/>
</dbReference>
<dbReference type="EMBL" id="CP002877">
    <property type="protein sequence ID" value="AEI77852.1"/>
    <property type="molecule type" value="Genomic_DNA"/>
</dbReference>
<evidence type="ECO:0000259" key="1">
    <source>
        <dbReference type="Pfam" id="PF00561"/>
    </source>
</evidence>
<dbReference type="PANTHER" id="PTHR43798">
    <property type="entry name" value="MONOACYLGLYCEROL LIPASE"/>
    <property type="match status" value="1"/>
</dbReference>
<dbReference type="SUPFAM" id="SSF53474">
    <property type="entry name" value="alpha/beta-Hydrolases"/>
    <property type="match status" value="1"/>
</dbReference>
<evidence type="ECO:0000313" key="2">
    <source>
        <dbReference type="EMBL" id="AEI77852.1"/>
    </source>
</evidence>
<accession>G0ERN9</accession>
<proteinExistence type="predicted"/>
<dbReference type="InterPro" id="IPR000073">
    <property type="entry name" value="AB_hydrolase_1"/>
</dbReference>
<dbReference type="AlphaFoldDB" id="G0ERN9"/>
<dbReference type="Pfam" id="PF00561">
    <property type="entry name" value="Abhydrolase_1"/>
    <property type="match status" value="1"/>
</dbReference>
<evidence type="ECO:0000313" key="3">
    <source>
        <dbReference type="Proteomes" id="UP000006798"/>
    </source>
</evidence>